<name>A0A0L6VRI4_9BASI</name>
<dbReference type="VEuPathDB" id="FungiDB:VP01_12225g1"/>
<accession>A0A0L6VRI4</accession>
<proteinExistence type="predicted"/>
<keyword evidence="3" id="KW-1185">Reference proteome</keyword>
<keyword evidence="1" id="KW-1133">Transmembrane helix</keyword>
<dbReference type="EMBL" id="LAVV01002472">
    <property type="protein sequence ID" value="KNZ62800.1"/>
    <property type="molecule type" value="Genomic_DNA"/>
</dbReference>
<comment type="caution">
    <text evidence="2">The sequence shown here is derived from an EMBL/GenBank/DDBJ whole genome shotgun (WGS) entry which is preliminary data.</text>
</comment>
<organism evidence="2 3">
    <name type="scientific">Puccinia sorghi</name>
    <dbReference type="NCBI Taxonomy" id="27349"/>
    <lineage>
        <taxon>Eukaryota</taxon>
        <taxon>Fungi</taxon>
        <taxon>Dikarya</taxon>
        <taxon>Basidiomycota</taxon>
        <taxon>Pucciniomycotina</taxon>
        <taxon>Pucciniomycetes</taxon>
        <taxon>Pucciniales</taxon>
        <taxon>Pucciniaceae</taxon>
        <taxon>Puccinia</taxon>
    </lineage>
</organism>
<evidence type="ECO:0000313" key="3">
    <source>
        <dbReference type="Proteomes" id="UP000037035"/>
    </source>
</evidence>
<evidence type="ECO:0000256" key="1">
    <source>
        <dbReference type="SAM" id="Phobius"/>
    </source>
</evidence>
<evidence type="ECO:0000313" key="2">
    <source>
        <dbReference type="EMBL" id="KNZ62800.1"/>
    </source>
</evidence>
<dbReference type="Proteomes" id="UP000037035">
    <property type="component" value="Unassembled WGS sequence"/>
</dbReference>
<dbReference type="AlphaFoldDB" id="A0A0L6VRI4"/>
<feature type="non-terminal residue" evidence="2">
    <location>
        <position position="1"/>
    </location>
</feature>
<keyword evidence="1" id="KW-0812">Transmembrane</keyword>
<reference evidence="2 3" key="1">
    <citation type="submission" date="2015-08" db="EMBL/GenBank/DDBJ databases">
        <title>Next Generation Sequencing and Analysis of the Genome of Puccinia sorghi L Schw, the Causal Agent of Maize Common Rust.</title>
        <authorList>
            <person name="Rochi L."/>
            <person name="Burguener G."/>
            <person name="Darino M."/>
            <person name="Turjanski A."/>
            <person name="Kreff E."/>
            <person name="Dieguez M.J."/>
            <person name="Sacco F."/>
        </authorList>
    </citation>
    <scope>NUCLEOTIDE SEQUENCE [LARGE SCALE GENOMIC DNA]</scope>
    <source>
        <strain evidence="2 3">RO10H11247</strain>
    </source>
</reference>
<feature type="non-terminal residue" evidence="2">
    <location>
        <position position="155"/>
    </location>
</feature>
<keyword evidence="1" id="KW-0472">Membrane</keyword>
<protein>
    <submittedName>
        <fullName evidence="2">Uncharacterized protein</fullName>
    </submittedName>
</protein>
<feature type="transmembrane region" description="Helical" evidence="1">
    <location>
        <begin position="108"/>
        <end position="128"/>
    </location>
</feature>
<sequence>CSIPWVDNKTTDHPKTKEFDKAYTQIQSYWFLHFRINFVCDPLKEDSIIAIIKSTHFDKLTPSEKEDLKFISTFLHNFKNSSSAQFHPVLKTKFLDSTSSSMGLKTRFLSILIIASPLGLVILLVNFLKSFPMNPSRRITTSCYDPVTPSGTRQG</sequence>
<gene>
    <name evidence="2" type="ORF">VP01_12225g1</name>
</gene>